<organism evidence="1 2">
    <name type="scientific">Gemmata massiliana</name>
    <dbReference type="NCBI Taxonomy" id="1210884"/>
    <lineage>
        <taxon>Bacteria</taxon>
        <taxon>Pseudomonadati</taxon>
        <taxon>Planctomycetota</taxon>
        <taxon>Planctomycetia</taxon>
        <taxon>Gemmatales</taxon>
        <taxon>Gemmataceae</taxon>
        <taxon>Gemmata</taxon>
    </lineage>
</organism>
<accession>A0A6P2D0V9</accession>
<dbReference type="EMBL" id="LR593886">
    <property type="protein sequence ID" value="VTR93052.1"/>
    <property type="molecule type" value="Genomic_DNA"/>
</dbReference>
<reference evidence="1 2" key="1">
    <citation type="submission" date="2019-05" db="EMBL/GenBank/DDBJ databases">
        <authorList>
            <consortium name="Science for Life Laboratories"/>
        </authorList>
    </citation>
    <scope>NUCLEOTIDE SEQUENCE [LARGE SCALE GENOMIC DNA]</scope>
    <source>
        <strain evidence="1">Soil9</strain>
    </source>
</reference>
<sequence length="146" mass="14685">MSHIITLPKRSLANRWRPTTGLLCVALALTGCGTSGDKGTVTGKLTVKGAAPASGTLIKFIGADGKESSSIVGADGTYTVNEVPPGDAKIIVTGSGPVKVVGRTASMPGMPEASKGAAIPKKYSLPGALPGFAVKKGSNTHDIDLQ</sequence>
<dbReference type="KEGG" id="gms:SOIL9_46620"/>
<evidence type="ECO:0000313" key="1">
    <source>
        <dbReference type="EMBL" id="VTR93052.1"/>
    </source>
</evidence>
<name>A0A6P2D0V9_9BACT</name>
<protein>
    <recommendedName>
        <fullName evidence="3">Carboxypeptidase regulatory-like domain-containing protein</fullName>
    </recommendedName>
</protein>
<dbReference type="SUPFAM" id="SSF49452">
    <property type="entry name" value="Starch-binding domain-like"/>
    <property type="match status" value="1"/>
</dbReference>
<dbReference type="InterPro" id="IPR013784">
    <property type="entry name" value="Carb-bd-like_fold"/>
</dbReference>
<gene>
    <name evidence="1" type="ORF">SOIL9_46620</name>
</gene>
<dbReference type="GO" id="GO:0030246">
    <property type="term" value="F:carbohydrate binding"/>
    <property type="evidence" value="ECO:0007669"/>
    <property type="project" value="InterPro"/>
</dbReference>
<keyword evidence="2" id="KW-1185">Reference proteome</keyword>
<evidence type="ECO:0000313" key="2">
    <source>
        <dbReference type="Proteomes" id="UP000464178"/>
    </source>
</evidence>
<proteinExistence type="predicted"/>
<dbReference type="Proteomes" id="UP000464178">
    <property type="component" value="Chromosome"/>
</dbReference>
<dbReference type="RefSeq" id="WP_162667839.1">
    <property type="nucleotide sequence ID" value="NZ_LR593886.1"/>
</dbReference>
<dbReference type="AlphaFoldDB" id="A0A6P2D0V9"/>
<evidence type="ECO:0008006" key="3">
    <source>
        <dbReference type="Google" id="ProtNLM"/>
    </source>
</evidence>